<evidence type="ECO:0000313" key="5">
    <source>
        <dbReference type="Proteomes" id="UP000800096"/>
    </source>
</evidence>
<dbReference type="Pfam" id="PF25000">
    <property type="entry name" value="DUF7779"/>
    <property type="match status" value="1"/>
</dbReference>
<sequence>MTESAWAEALNKKRAALERAKINVTSSVTDLDTFEASLNSIAETYIDKTTSSMVREKLTPHLDHVASFTKAISVCTQGNSCASLVWGSLLVVIEFLDDVMAELADLQYTLPRFTEYLELYQSDATLQLYLRSLYEDYLDFCICLVKYVHHSPALNIIRNFVSSSHIKGLRSIKAAIQTHKERFEERAEIAHRRNVAQTLKETRKLSSSVSSNQEQLVQRLSPDSNAGRTVTSATSLTLRNSTTAGESSWSSPSFVHTITWKRNQLFSGRVEQLQLLHKCLSSPNQTGEPVSCAIHGMGGVGKTQLALEYTYRYRSYYQAIFWLRTENSVELMKSFAAIGNKLNIIDDVNTGRRNSRIFDWLENTDLTWLLIMDNLDQFDIVATIWPTSVKNHGAIIVTTQTPCDTVRWTDYDIPLKPMDSHEGSEMLLAQAEILMSNNDIKRQEELAKEISLAVGGLPLWISHLSGFIAQSQCTLEECLEIYRSSSGLLDEQHHRDRWMYDKYPGAVFDLAFSKLHEDAKSLLNILAFLNPDGVPERMLLVDVPDENFEFLRPCNRQRFLNAIASLRNSHLTKREGSRDDTYLTTHRSLQRVVLHKLDQDPPHREIFFERACFLLRRVFPRPSPLQQPESEKWPQIETYLPQLLTLESAFLRAQPPIKGSLEFAVLLSSIGLNVWDRGLSNDAKSLMLTAEKVLDSIGWDRWAMERSDIYVILGILTDTVGITQRVEGLHYREKALQVRQHYVDTIPQADMTLEEEIRYYNAVTDRMCSWQQFNRYEDIEGYCNIVIEKYKSWGKETDFPYEFAKFYHHMAYVFVYRGETTKAVHYAQHASKLLRMGNFGLLGVLFRFDCATVMFQAGQTDEAISEHEKVLEHRLLKLGRSNLMTLQSFLMLGVIYYTLQDFSKAKPYLSEVVAQCRQRTLYREIEVRAKFYMGLTLKKSPDTPSEEATGEALVSEAKAAVKELLAHDFPAFLQGCSEYDPVLFDYVAPWTYRVAVERQDAG</sequence>
<dbReference type="SUPFAM" id="SSF48452">
    <property type="entry name" value="TPR-like"/>
    <property type="match status" value="1"/>
</dbReference>
<accession>A0A6A5QCL9</accession>
<dbReference type="AlphaFoldDB" id="A0A6A5QCL9"/>
<evidence type="ECO:0000313" key="4">
    <source>
        <dbReference type="EMBL" id="KAF1913119.1"/>
    </source>
</evidence>
<evidence type="ECO:0000259" key="2">
    <source>
        <dbReference type="Pfam" id="PF00931"/>
    </source>
</evidence>
<dbReference type="InterPro" id="IPR056681">
    <property type="entry name" value="DUF7779"/>
</dbReference>
<dbReference type="InterPro" id="IPR027417">
    <property type="entry name" value="P-loop_NTPase"/>
</dbReference>
<proteinExistence type="predicted"/>
<reference evidence="4" key="1">
    <citation type="journal article" date="2020" name="Stud. Mycol.">
        <title>101 Dothideomycetes genomes: a test case for predicting lifestyles and emergence of pathogens.</title>
        <authorList>
            <person name="Haridas S."/>
            <person name="Albert R."/>
            <person name="Binder M."/>
            <person name="Bloem J."/>
            <person name="Labutti K."/>
            <person name="Salamov A."/>
            <person name="Andreopoulos B."/>
            <person name="Baker S."/>
            <person name="Barry K."/>
            <person name="Bills G."/>
            <person name="Bluhm B."/>
            <person name="Cannon C."/>
            <person name="Castanera R."/>
            <person name="Culley D."/>
            <person name="Daum C."/>
            <person name="Ezra D."/>
            <person name="Gonzalez J."/>
            <person name="Henrissat B."/>
            <person name="Kuo A."/>
            <person name="Liang C."/>
            <person name="Lipzen A."/>
            <person name="Lutzoni F."/>
            <person name="Magnuson J."/>
            <person name="Mondo S."/>
            <person name="Nolan M."/>
            <person name="Ohm R."/>
            <person name="Pangilinan J."/>
            <person name="Park H.-J."/>
            <person name="Ramirez L."/>
            <person name="Alfaro M."/>
            <person name="Sun H."/>
            <person name="Tritt A."/>
            <person name="Yoshinaga Y."/>
            <person name="Zwiers L.-H."/>
            <person name="Turgeon B."/>
            <person name="Goodwin S."/>
            <person name="Spatafora J."/>
            <person name="Crous P."/>
            <person name="Grigoriev I."/>
        </authorList>
    </citation>
    <scope>NUCLEOTIDE SEQUENCE</scope>
    <source>
        <strain evidence="4">HMLAC05119</strain>
    </source>
</reference>
<dbReference type="PANTHER" id="PTHR35205">
    <property type="entry name" value="NB-ARC AND TPR DOMAIN PROTEIN"/>
    <property type="match status" value="1"/>
</dbReference>
<gene>
    <name evidence="4" type="ORF">BDU57DRAFT_541789</name>
</gene>
<name>A0A6A5QCL9_AMPQU</name>
<dbReference type="Gene3D" id="3.40.50.300">
    <property type="entry name" value="P-loop containing nucleotide triphosphate hydrolases"/>
    <property type="match status" value="1"/>
</dbReference>
<dbReference type="GO" id="GO:0043531">
    <property type="term" value="F:ADP binding"/>
    <property type="evidence" value="ECO:0007669"/>
    <property type="project" value="InterPro"/>
</dbReference>
<organism evidence="4 5">
    <name type="scientific">Ampelomyces quisqualis</name>
    <name type="common">Powdery mildew agent</name>
    <dbReference type="NCBI Taxonomy" id="50730"/>
    <lineage>
        <taxon>Eukaryota</taxon>
        <taxon>Fungi</taxon>
        <taxon>Dikarya</taxon>
        <taxon>Ascomycota</taxon>
        <taxon>Pezizomycotina</taxon>
        <taxon>Dothideomycetes</taxon>
        <taxon>Pleosporomycetidae</taxon>
        <taxon>Pleosporales</taxon>
        <taxon>Pleosporineae</taxon>
        <taxon>Phaeosphaeriaceae</taxon>
        <taxon>Ampelomyces</taxon>
    </lineage>
</organism>
<dbReference type="PANTHER" id="PTHR35205:SF1">
    <property type="entry name" value="ZU5 DOMAIN-CONTAINING PROTEIN"/>
    <property type="match status" value="1"/>
</dbReference>
<feature type="region of interest" description="Disordered" evidence="1">
    <location>
        <begin position="201"/>
        <end position="234"/>
    </location>
</feature>
<dbReference type="EMBL" id="ML979139">
    <property type="protein sequence ID" value="KAF1913119.1"/>
    <property type="molecule type" value="Genomic_DNA"/>
</dbReference>
<dbReference type="OrthoDB" id="5394701at2759"/>
<dbReference type="Gene3D" id="1.25.40.10">
    <property type="entry name" value="Tetratricopeptide repeat domain"/>
    <property type="match status" value="1"/>
</dbReference>
<dbReference type="InterPro" id="IPR002182">
    <property type="entry name" value="NB-ARC"/>
</dbReference>
<dbReference type="SUPFAM" id="SSF52540">
    <property type="entry name" value="P-loop containing nucleoside triphosphate hydrolases"/>
    <property type="match status" value="1"/>
</dbReference>
<evidence type="ECO:0000259" key="3">
    <source>
        <dbReference type="Pfam" id="PF25000"/>
    </source>
</evidence>
<dbReference type="InterPro" id="IPR011990">
    <property type="entry name" value="TPR-like_helical_dom_sf"/>
</dbReference>
<protein>
    <submittedName>
        <fullName evidence="4">Uncharacterized protein</fullName>
    </submittedName>
</protein>
<evidence type="ECO:0000256" key="1">
    <source>
        <dbReference type="SAM" id="MobiDB-lite"/>
    </source>
</evidence>
<keyword evidence="5" id="KW-1185">Reference proteome</keyword>
<dbReference type="Proteomes" id="UP000800096">
    <property type="component" value="Unassembled WGS sequence"/>
</dbReference>
<feature type="domain" description="DUF7779" evidence="3">
    <location>
        <begin position="511"/>
        <end position="600"/>
    </location>
</feature>
<feature type="domain" description="NB-ARC" evidence="2">
    <location>
        <begin position="287"/>
        <end position="400"/>
    </location>
</feature>
<dbReference type="Pfam" id="PF00931">
    <property type="entry name" value="NB-ARC"/>
    <property type="match status" value="1"/>
</dbReference>